<feature type="domain" description="GGDEF" evidence="4">
    <location>
        <begin position="361"/>
        <end position="493"/>
    </location>
</feature>
<dbReference type="InterPro" id="IPR001633">
    <property type="entry name" value="EAL_dom"/>
</dbReference>
<dbReference type="NCBIfam" id="TIGR00229">
    <property type="entry name" value="sensory_box"/>
    <property type="match status" value="2"/>
</dbReference>
<dbReference type="NCBIfam" id="TIGR00254">
    <property type="entry name" value="GGDEF"/>
    <property type="match status" value="1"/>
</dbReference>
<feature type="domain" description="PAC" evidence="2">
    <location>
        <begin position="155"/>
        <end position="207"/>
    </location>
</feature>
<dbReference type="InterPro" id="IPR035919">
    <property type="entry name" value="EAL_sf"/>
</dbReference>
<dbReference type="SUPFAM" id="SSF55785">
    <property type="entry name" value="PYP-like sensor domain (PAS domain)"/>
    <property type="match status" value="2"/>
</dbReference>
<protein>
    <submittedName>
        <fullName evidence="5">GGDEF domain-containing protein</fullName>
    </submittedName>
</protein>
<feature type="domain" description="PAS" evidence="1">
    <location>
        <begin position="75"/>
        <end position="153"/>
    </location>
</feature>
<dbReference type="InterPro" id="IPR013655">
    <property type="entry name" value="PAS_fold_3"/>
</dbReference>
<dbReference type="InterPro" id="IPR000160">
    <property type="entry name" value="GGDEF_dom"/>
</dbReference>
<dbReference type="InterPro" id="IPR035965">
    <property type="entry name" value="PAS-like_dom_sf"/>
</dbReference>
<organism evidence="5 6">
    <name type="scientific">Sphaerotilus microaerophilus</name>
    <dbReference type="NCBI Taxonomy" id="2914710"/>
    <lineage>
        <taxon>Bacteria</taxon>
        <taxon>Pseudomonadati</taxon>
        <taxon>Pseudomonadota</taxon>
        <taxon>Betaproteobacteria</taxon>
        <taxon>Burkholderiales</taxon>
        <taxon>Sphaerotilaceae</taxon>
        <taxon>Sphaerotilus</taxon>
    </lineage>
</organism>
<dbReference type="InterPro" id="IPR000014">
    <property type="entry name" value="PAS"/>
</dbReference>
<evidence type="ECO:0000259" key="4">
    <source>
        <dbReference type="PROSITE" id="PS50887"/>
    </source>
</evidence>
<dbReference type="SMART" id="SM00267">
    <property type="entry name" value="GGDEF"/>
    <property type="match status" value="1"/>
</dbReference>
<dbReference type="InterPro" id="IPR013767">
    <property type="entry name" value="PAS_fold"/>
</dbReference>
<reference evidence="5" key="1">
    <citation type="submission" date="2022-04" db="EMBL/GenBank/DDBJ databases">
        <title>Whole genome sequence of Sphaerotilus sp. FB-5.</title>
        <authorList>
            <person name="Takeda M."/>
            <person name="Narihara S."/>
            <person name="Akimoto M."/>
            <person name="Akimoto R."/>
            <person name="Nishiyashiki S."/>
            <person name="Murakami T."/>
        </authorList>
    </citation>
    <scope>NUCLEOTIDE SEQUENCE</scope>
    <source>
        <strain evidence="5">FB-5</strain>
    </source>
</reference>
<dbReference type="PROSITE" id="PS50112">
    <property type="entry name" value="PAS"/>
    <property type="match status" value="2"/>
</dbReference>
<dbReference type="Pfam" id="PF08447">
    <property type="entry name" value="PAS_3"/>
    <property type="match status" value="1"/>
</dbReference>
<dbReference type="CDD" id="cd01949">
    <property type="entry name" value="GGDEF"/>
    <property type="match status" value="1"/>
</dbReference>
<dbReference type="Gene3D" id="3.30.450.20">
    <property type="entry name" value="PAS domain"/>
    <property type="match status" value="2"/>
</dbReference>
<dbReference type="Pfam" id="PF00990">
    <property type="entry name" value="GGDEF"/>
    <property type="match status" value="1"/>
</dbReference>
<proteinExistence type="predicted"/>
<evidence type="ECO:0000313" key="6">
    <source>
        <dbReference type="Proteomes" id="UP001057498"/>
    </source>
</evidence>
<dbReference type="SUPFAM" id="SSF141868">
    <property type="entry name" value="EAL domain-like"/>
    <property type="match status" value="1"/>
</dbReference>
<dbReference type="InterPro" id="IPR001610">
    <property type="entry name" value="PAC"/>
</dbReference>
<dbReference type="CDD" id="cd00130">
    <property type="entry name" value="PAS"/>
    <property type="match status" value="2"/>
</dbReference>
<dbReference type="Gene3D" id="3.20.20.450">
    <property type="entry name" value="EAL domain"/>
    <property type="match status" value="1"/>
</dbReference>
<dbReference type="PANTHER" id="PTHR44757:SF2">
    <property type="entry name" value="BIOFILM ARCHITECTURE MAINTENANCE PROTEIN MBAA"/>
    <property type="match status" value="1"/>
</dbReference>
<dbReference type="PROSITE" id="PS50883">
    <property type="entry name" value="EAL"/>
    <property type="match status" value="1"/>
</dbReference>
<dbReference type="EMBL" id="AP025730">
    <property type="protein sequence ID" value="BDI06866.1"/>
    <property type="molecule type" value="Genomic_DNA"/>
</dbReference>
<keyword evidence="6" id="KW-1185">Reference proteome</keyword>
<dbReference type="Pfam" id="PF00563">
    <property type="entry name" value="EAL"/>
    <property type="match status" value="1"/>
</dbReference>
<sequence>MNATVISLLYFAFGIAWILLSDRTLASVVSDPQKLTELQSIKGLVYVFTSAVLVYGLTRWAERRRSALETETRRQRDFMAQILDVTPVAIYALEPTGPHRDGWKITLVSHTVEQLTGYTVEEWTTLPDLWTRSIHPEDLDRVLRGQQVLRETGTLRHEYRIRRADGTHCWIDDSAVMRFDQQGQPVAMTGAWLDVTARREAQERAHLIAQVFDLSQEGIMITDAQRRLVSVNRTFTEVTGYQAVEVLGQTPSLLSSGRHDAAFYAQMWAQIESTGRWEGEVWNRRKSGEIYPEWLSVSAIRGPRGEVHQYLGIFTDTSTHKATEARIQKLVNYDPLTGLPNQQLLAARAELKLSEAVQTGKSLLFLHLNVDRFTAINETMGHAAGDEVLREIGHRLQAVIDPTATLCRTGGDDFLLLQPDVDLSDVAPLGVKLMDTLALPMQIADRQFSLSASVGIAMCPDNGSTYLELRQAADSAVHQAKREGRGLVRIASRALQERVQTDLELANDLRWALERDELLLHYQPQFDAHTGRLLGAEALLRWNHPKLGYVSPARFIPIAEEAGLIPPIGSWVIRRAVQQTVQWQAQGLRAVPVAVNLSAIQFRDPMLIAEVHKVITSAGMDPSMLELELTESIAMEDSEFTIGTIEALKGIGVRLSIDDFGTGYSSLKYLQRFSVDKLKIDQSFVRGLGMRGQDDAIVSTIIGLADNLGLKTIAEGVETPEELARLRHMGCAEIQGYLTGRPVDSATFAAVLRAGCSAVIAELESASLELSPSPE</sequence>
<dbReference type="InterPro" id="IPR052155">
    <property type="entry name" value="Biofilm_reg_signaling"/>
</dbReference>
<accession>A0ABN6PUS9</accession>
<name>A0ABN6PUS9_9BURK</name>
<dbReference type="InterPro" id="IPR029787">
    <property type="entry name" value="Nucleotide_cyclase"/>
</dbReference>
<evidence type="ECO:0000259" key="3">
    <source>
        <dbReference type="PROSITE" id="PS50883"/>
    </source>
</evidence>
<dbReference type="InterPro" id="IPR000700">
    <property type="entry name" value="PAS-assoc_C"/>
</dbReference>
<dbReference type="PROSITE" id="PS50113">
    <property type="entry name" value="PAC"/>
    <property type="match status" value="2"/>
</dbReference>
<dbReference type="SMART" id="SM00052">
    <property type="entry name" value="EAL"/>
    <property type="match status" value="1"/>
</dbReference>
<dbReference type="RefSeq" id="WP_251970106.1">
    <property type="nucleotide sequence ID" value="NZ_AP025730.1"/>
</dbReference>
<feature type="domain" description="PAS" evidence="1">
    <location>
        <begin position="204"/>
        <end position="250"/>
    </location>
</feature>
<dbReference type="SUPFAM" id="SSF55073">
    <property type="entry name" value="Nucleotide cyclase"/>
    <property type="match status" value="1"/>
</dbReference>
<dbReference type="PANTHER" id="PTHR44757">
    <property type="entry name" value="DIGUANYLATE CYCLASE DGCP"/>
    <property type="match status" value="1"/>
</dbReference>
<dbReference type="Pfam" id="PF00989">
    <property type="entry name" value="PAS"/>
    <property type="match status" value="1"/>
</dbReference>
<dbReference type="InterPro" id="IPR043128">
    <property type="entry name" value="Rev_trsase/Diguanyl_cyclase"/>
</dbReference>
<dbReference type="Proteomes" id="UP001057498">
    <property type="component" value="Chromosome"/>
</dbReference>
<gene>
    <name evidence="5" type="ORF">CATMQ487_38360</name>
</gene>
<dbReference type="PROSITE" id="PS50887">
    <property type="entry name" value="GGDEF"/>
    <property type="match status" value="1"/>
</dbReference>
<evidence type="ECO:0000259" key="2">
    <source>
        <dbReference type="PROSITE" id="PS50113"/>
    </source>
</evidence>
<dbReference type="Gene3D" id="3.30.70.270">
    <property type="match status" value="1"/>
</dbReference>
<evidence type="ECO:0000313" key="5">
    <source>
        <dbReference type="EMBL" id="BDI06866.1"/>
    </source>
</evidence>
<feature type="domain" description="PAC" evidence="2">
    <location>
        <begin position="277"/>
        <end position="329"/>
    </location>
</feature>
<feature type="domain" description="EAL" evidence="3">
    <location>
        <begin position="502"/>
        <end position="756"/>
    </location>
</feature>
<dbReference type="SMART" id="SM00091">
    <property type="entry name" value="PAS"/>
    <property type="match status" value="2"/>
</dbReference>
<dbReference type="SMART" id="SM00086">
    <property type="entry name" value="PAC"/>
    <property type="match status" value="2"/>
</dbReference>
<dbReference type="CDD" id="cd01948">
    <property type="entry name" value="EAL"/>
    <property type="match status" value="1"/>
</dbReference>
<evidence type="ECO:0000259" key="1">
    <source>
        <dbReference type="PROSITE" id="PS50112"/>
    </source>
</evidence>